<feature type="region of interest" description="Disordered" evidence="1">
    <location>
        <begin position="715"/>
        <end position="736"/>
    </location>
</feature>
<dbReference type="Pfam" id="PF20454">
    <property type="entry name" value="GpA_nuclease"/>
    <property type="match status" value="1"/>
</dbReference>
<dbReference type="AlphaFoldDB" id="A0A238JYI7"/>
<evidence type="ECO:0000259" key="2">
    <source>
        <dbReference type="Pfam" id="PF05876"/>
    </source>
</evidence>
<evidence type="ECO:0000259" key="3">
    <source>
        <dbReference type="Pfam" id="PF20454"/>
    </source>
</evidence>
<evidence type="ECO:0000313" key="5">
    <source>
        <dbReference type="Proteomes" id="UP000220836"/>
    </source>
</evidence>
<feature type="domain" description="Phage terminase large subunit GpA ATPase" evidence="2">
    <location>
        <begin position="81"/>
        <end position="350"/>
    </location>
</feature>
<dbReference type="GO" id="GO:0016887">
    <property type="term" value="F:ATP hydrolysis activity"/>
    <property type="evidence" value="ECO:0007669"/>
    <property type="project" value="InterPro"/>
</dbReference>
<evidence type="ECO:0000313" key="4">
    <source>
        <dbReference type="EMBL" id="SMX35720.1"/>
    </source>
</evidence>
<feature type="compositionally biased region" description="Basic and acidic residues" evidence="1">
    <location>
        <begin position="715"/>
        <end position="725"/>
    </location>
</feature>
<proteinExistence type="predicted"/>
<keyword evidence="5" id="KW-1185">Reference proteome</keyword>
<dbReference type="PANTHER" id="PTHR34413">
    <property type="entry name" value="PROPHAGE TAIL FIBER ASSEMBLY PROTEIN HOMOLOG TFAE-RELATED-RELATED"/>
    <property type="match status" value="1"/>
</dbReference>
<dbReference type="EMBL" id="FXYH01000002">
    <property type="protein sequence ID" value="SMX35720.1"/>
    <property type="molecule type" value="Genomic_DNA"/>
</dbReference>
<protein>
    <submittedName>
        <fullName evidence="4">Phage terminase large subunit (GpA)</fullName>
    </submittedName>
</protein>
<dbReference type="GO" id="GO:0004519">
    <property type="term" value="F:endonuclease activity"/>
    <property type="evidence" value="ECO:0007669"/>
    <property type="project" value="InterPro"/>
</dbReference>
<evidence type="ECO:0000256" key="1">
    <source>
        <dbReference type="SAM" id="MobiDB-lite"/>
    </source>
</evidence>
<dbReference type="OrthoDB" id="5181253at2"/>
<dbReference type="InterPro" id="IPR046453">
    <property type="entry name" value="GpA_ATPase"/>
</dbReference>
<dbReference type="InterPro" id="IPR046454">
    <property type="entry name" value="GpA_endonuclease"/>
</dbReference>
<accession>A0A238JYI7</accession>
<organism evidence="4 5">
    <name type="scientific">Pelagimonas varians</name>
    <dbReference type="NCBI Taxonomy" id="696760"/>
    <lineage>
        <taxon>Bacteria</taxon>
        <taxon>Pseudomonadati</taxon>
        <taxon>Pseudomonadota</taxon>
        <taxon>Alphaproteobacteria</taxon>
        <taxon>Rhodobacterales</taxon>
        <taxon>Roseobacteraceae</taxon>
        <taxon>Pelagimonas</taxon>
    </lineage>
</organism>
<name>A0A238JYI7_9RHOB</name>
<feature type="domain" description="Terminase large subunit GpA endonuclease" evidence="3">
    <location>
        <begin position="373"/>
        <end position="691"/>
    </location>
</feature>
<reference evidence="4 5" key="1">
    <citation type="submission" date="2017-05" db="EMBL/GenBank/DDBJ databases">
        <authorList>
            <person name="Song R."/>
            <person name="Chenine A.L."/>
            <person name="Ruprecht R.M."/>
        </authorList>
    </citation>
    <scope>NUCLEOTIDE SEQUENCE [LARGE SCALE GENOMIC DNA]</scope>
    <source>
        <strain evidence="4 5">CECT 8663</strain>
    </source>
</reference>
<dbReference type="InterPro" id="IPR051220">
    <property type="entry name" value="TFA_Chaperone"/>
</dbReference>
<dbReference type="Pfam" id="PF05876">
    <property type="entry name" value="GpA_ATPase"/>
    <property type="match status" value="1"/>
</dbReference>
<dbReference type="PANTHER" id="PTHR34413:SF2">
    <property type="entry name" value="PROPHAGE TAIL FIBER ASSEMBLY PROTEIN HOMOLOG TFAE-RELATED"/>
    <property type="match status" value="1"/>
</dbReference>
<gene>
    <name evidence="4" type="ORF">PEV8663_00571</name>
</gene>
<sequence length="736" mass="82031">MVVFSRLRLCRSRAKLTRADMLEISDRALGQISDLPPLPPFARAHELLADALPLLDAPSRISVTESARRNIRLETRGVWQNFDPDVTPYMVEPSNTVLSRLYKGGAFVGPAQSGKTMALITTALRPVVCDPSPVLIIHMDRPSRDRWVEESLNPVIQNSPEIADRLGRAREDSTFSRKRFRGMRLNLGYPTPQWLSSAKYKLVCLTDFDHFPPELGVRKDAPEGSAFTMALQRIKSYLSRGFVLAESTPAWPVVEGEQSNYEPGPHEMPLVKYGIVPLYNRGTRGRWYWECRDCGELFQPVLEQLHFNAELSPRDAGESAEMECPFCHCLIGSQHKNELNRAALLGRGGWLHETDSGDELVPLGDSKVRGTEIASWALNGAAATFANWSDLVSRKLEAEREMEKLGDDLDLARFYYTDIGVPYKRAANVNEGDLSLSFLRDNLQDAEKGVAPDWARFVVISVDVQGTYFPVQITAFGEEGQAQVVDRFDLTVPPADAPNMGQGEEARKLDPARYFEDWKVLEPLAARVISVAGADHGLSPVRVVVDFQGRPGVSDNAEKFLRGRRRAQEGKVWRVSRGQGGWKTPFRIRHDFPDRGHGGKQARGIKLLTIATDRLKDTFAASLKKATGGSGAFFLPSWMRKDEDMLGEYVAEERLSDGWAKKPGEIRNEGIDLSVMARAGAEDKGLLKIDWSSPPKWALGGIGNENAVVLAENAKPRRAEQEARRAPTQINYLKRG</sequence>
<dbReference type="Proteomes" id="UP000220836">
    <property type="component" value="Unassembled WGS sequence"/>
</dbReference>